<evidence type="ECO:0000313" key="1">
    <source>
        <dbReference type="EMBL" id="KAH7262952.1"/>
    </source>
</evidence>
<dbReference type="AlphaFoldDB" id="A0A8K0SAN1"/>
<proteinExistence type="predicted"/>
<comment type="caution">
    <text evidence="1">The sequence shown here is derived from an EMBL/GenBank/DDBJ whole genome shotgun (WGS) entry which is preliminary data.</text>
</comment>
<keyword evidence="2" id="KW-1185">Reference proteome</keyword>
<reference evidence="1" key="1">
    <citation type="journal article" date="2021" name="Nat. Commun.">
        <title>Genetic determinants of endophytism in the Arabidopsis root mycobiome.</title>
        <authorList>
            <person name="Mesny F."/>
            <person name="Miyauchi S."/>
            <person name="Thiergart T."/>
            <person name="Pickel B."/>
            <person name="Atanasova L."/>
            <person name="Karlsson M."/>
            <person name="Huettel B."/>
            <person name="Barry K.W."/>
            <person name="Haridas S."/>
            <person name="Chen C."/>
            <person name="Bauer D."/>
            <person name="Andreopoulos W."/>
            <person name="Pangilinan J."/>
            <person name="LaButti K."/>
            <person name="Riley R."/>
            <person name="Lipzen A."/>
            <person name="Clum A."/>
            <person name="Drula E."/>
            <person name="Henrissat B."/>
            <person name="Kohler A."/>
            <person name="Grigoriev I.V."/>
            <person name="Martin F.M."/>
            <person name="Hacquard S."/>
        </authorList>
    </citation>
    <scope>NUCLEOTIDE SEQUENCE</scope>
    <source>
        <strain evidence="1">MPI-SDFR-AT-0068</strain>
    </source>
</reference>
<organism evidence="1 2">
    <name type="scientific">Fusarium tricinctum</name>
    <dbReference type="NCBI Taxonomy" id="61284"/>
    <lineage>
        <taxon>Eukaryota</taxon>
        <taxon>Fungi</taxon>
        <taxon>Dikarya</taxon>
        <taxon>Ascomycota</taxon>
        <taxon>Pezizomycotina</taxon>
        <taxon>Sordariomycetes</taxon>
        <taxon>Hypocreomycetidae</taxon>
        <taxon>Hypocreales</taxon>
        <taxon>Nectriaceae</taxon>
        <taxon>Fusarium</taxon>
        <taxon>Fusarium tricinctum species complex</taxon>
    </lineage>
</organism>
<dbReference type="Proteomes" id="UP000813427">
    <property type="component" value="Unassembled WGS sequence"/>
</dbReference>
<protein>
    <submittedName>
        <fullName evidence="1">Uncharacterized protein</fullName>
    </submittedName>
</protein>
<gene>
    <name evidence="1" type="ORF">BKA59DRAFT_41140</name>
</gene>
<accession>A0A8K0SAN1</accession>
<dbReference type="EMBL" id="JAGPXF010000001">
    <property type="protein sequence ID" value="KAH7262952.1"/>
    <property type="molecule type" value="Genomic_DNA"/>
</dbReference>
<dbReference type="OrthoDB" id="5243686at2759"/>
<sequence>MKQSKSSKHSSGRKGSSSSHLNTGFLFMVNKLLINGPDTDLYHHHVPPRFPSQYDGEVPSKVMRYCNGEVTEAADFYWYREVETSGRLLKLDSQRNYMLDQFGQYHQAVEYKSFGVAACNPLLPIMVVDQDPLASETAYWELLRIFHPPSIPGLSQAVTIHSDMGEGGGPVLYIAGRSPSWMPSLLPSTYRSPHRNPPHSSGLGGELPIVLGLMALYAVQDTDNTSIDNVFLGHNRVWRHGFWNSNEPPRGHPPTASEDPKGFVVKVFLDPENPYSTRENLRSLEWEAAIVRET</sequence>
<evidence type="ECO:0000313" key="2">
    <source>
        <dbReference type="Proteomes" id="UP000813427"/>
    </source>
</evidence>
<name>A0A8K0SAN1_9HYPO</name>